<dbReference type="STRING" id="407821.A0A087UHL6"/>
<evidence type="ECO:0000256" key="10">
    <source>
        <dbReference type="ARBA" id="ARBA00023043"/>
    </source>
</evidence>
<evidence type="ECO:0000256" key="1">
    <source>
        <dbReference type="ARBA" id="ARBA00004175"/>
    </source>
</evidence>
<reference evidence="14 15" key="1">
    <citation type="submission" date="2013-11" db="EMBL/GenBank/DDBJ databases">
        <title>Genome sequencing of Stegodyphus mimosarum.</title>
        <authorList>
            <person name="Bechsgaard J."/>
        </authorList>
    </citation>
    <scope>NUCLEOTIDE SEQUENCE [LARGE SCALE GENOMIC DNA]</scope>
</reference>
<feature type="non-terminal residue" evidence="14">
    <location>
        <position position="283"/>
    </location>
</feature>
<dbReference type="OMA" id="MICERCP"/>
<keyword evidence="7" id="KW-0528">Neurotoxin</keyword>
<keyword evidence="5" id="KW-1052">Target cell membrane</keyword>
<evidence type="ECO:0000256" key="9">
    <source>
        <dbReference type="ARBA" id="ARBA00023028"/>
    </source>
</evidence>
<evidence type="ECO:0000256" key="3">
    <source>
        <dbReference type="ARBA" id="ARBA00007597"/>
    </source>
</evidence>
<dbReference type="GO" id="GO:0031468">
    <property type="term" value="P:nuclear membrane reassembly"/>
    <property type="evidence" value="ECO:0007669"/>
    <property type="project" value="UniProtKB-ARBA"/>
</dbReference>
<name>A0A087UHL6_STEMI</name>
<keyword evidence="6" id="KW-0132">Cell division</keyword>
<evidence type="ECO:0000256" key="7">
    <source>
        <dbReference type="ARBA" id="ARBA00022699"/>
    </source>
</evidence>
<dbReference type="Proteomes" id="UP000054359">
    <property type="component" value="Unassembled WGS sequence"/>
</dbReference>
<keyword evidence="12" id="KW-0131">Cell cycle</keyword>
<dbReference type="InterPro" id="IPR002110">
    <property type="entry name" value="Ankyrin_rpt"/>
</dbReference>
<keyword evidence="9" id="KW-0800">Toxin</keyword>
<dbReference type="GO" id="GO:0007399">
    <property type="term" value="P:nervous system development"/>
    <property type="evidence" value="ECO:0007669"/>
    <property type="project" value="UniProtKB-ARBA"/>
</dbReference>
<keyword evidence="10" id="KW-0040">ANK repeat</keyword>
<accession>A0A087UHL6</accession>
<dbReference type="GO" id="GO:0051721">
    <property type="term" value="F:protein phosphatase 2A binding"/>
    <property type="evidence" value="ECO:0007669"/>
    <property type="project" value="TreeGrafter"/>
</dbReference>
<dbReference type="GO" id="GO:0051301">
    <property type="term" value="P:cell division"/>
    <property type="evidence" value="ECO:0007669"/>
    <property type="project" value="UniProtKB-KW"/>
</dbReference>
<evidence type="ECO:0000313" key="14">
    <source>
        <dbReference type="EMBL" id="KFM76855.1"/>
    </source>
</evidence>
<evidence type="ECO:0000256" key="4">
    <source>
        <dbReference type="ARBA" id="ARBA00022483"/>
    </source>
</evidence>
<dbReference type="InterPro" id="IPR036770">
    <property type="entry name" value="Ankyrin_rpt-contain_sf"/>
</dbReference>
<keyword evidence="11" id="KW-0472">Membrane</keyword>
<protein>
    <submittedName>
        <fullName evidence="14">Ankyrin repeat and LEM domain-containing protein 2</fullName>
    </submittedName>
</protein>
<dbReference type="GO" id="GO:0044218">
    <property type="term" value="C:other organism cell membrane"/>
    <property type="evidence" value="ECO:0007669"/>
    <property type="project" value="UniProtKB-KW"/>
</dbReference>
<keyword evidence="11" id="KW-1053">Target membrane</keyword>
<keyword evidence="4" id="KW-0268">Exocytosis</keyword>
<comment type="subcellular location">
    <subcellularLocation>
        <location evidence="2">Endoplasmic reticulum</location>
    </subcellularLocation>
    <subcellularLocation>
        <location evidence="1">Target cell membrane</location>
    </subcellularLocation>
</comment>
<evidence type="ECO:0000256" key="13">
    <source>
        <dbReference type="SAM" id="MobiDB-lite"/>
    </source>
</evidence>
<dbReference type="EMBL" id="KK119836">
    <property type="protein sequence ID" value="KFM76855.1"/>
    <property type="molecule type" value="Genomic_DNA"/>
</dbReference>
<evidence type="ECO:0000256" key="2">
    <source>
        <dbReference type="ARBA" id="ARBA00004240"/>
    </source>
</evidence>
<evidence type="ECO:0000256" key="5">
    <source>
        <dbReference type="ARBA" id="ARBA00022537"/>
    </source>
</evidence>
<organism evidence="14 15">
    <name type="scientific">Stegodyphus mimosarum</name>
    <name type="common">African social velvet spider</name>
    <dbReference type="NCBI Taxonomy" id="407821"/>
    <lineage>
        <taxon>Eukaryota</taxon>
        <taxon>Metazoa</taxon>
        <taxon>Ecdysozoa</taxon>
        <taxon>Arthropoda</taxon>
        <taxon>Chelicerata</taxon>
        <taxon>Arachnida</taxon>
        <taxon>Araneae</taxon>
        <taxon>Araneomorphae</taxon>
        <taxon>Entelegynae</taxon>
        <taxon>Eresoidea</taxon>
        <taxon>Eresidae</taxon>
        <taxon>Stegodyphus</taxon>
    </lineage>
</organism>
<feature type="compositionally biased region" description="Basic and acidic residues" evidence="13">
    <location>
        <begin position="1"/>
        <end position="16"/>
    </location>
</feature>
<sequence length="283" mass="32016">MKESSVEEEQSAKTEETFSESDDLEHKYYAISFPSGATCEEVPMGKPLVLENKTEALRIIKQYKGARFKEFTNKTDAIKFASDAVTCPSPAPDSAQFTAAAKESDLTKESSNLKSVTSQQIVKLRKAIEKGDIYSFKRTVWENPRYLVTGGDFPTTMQEGSHYNALHIAARFKREIFCELILNTIQDPAFFKLIYEDDTNEARMERIRHVTDLYLNTPDKALCETPLHFAAKFGCLQMIRTLLSHPLCDKTKTNKYGLTAEQMICERCPSCSDGLKQEIAEAF</sequence>
<dbReference type="GO" id="GO:0044231">
    <property type="term" value="C:host cell presynaptic membrane"/>
    <property type="evidence" value="ECO:0007669"/>
    <property type="project" value="UniProtKB-KW"/>
</dbReference>
<dbReference type="FunFam" id="1.25.40.20:FF:000072">
    <property type="entry name" value="Ankyrin repeat and LEM domain containing 2"/>
    <property type="match status" value="1"/>
</dbReference>
<dbReference type="GO" id="GO:0006887">
    <property type="term" value="P:exocytosis"/>
    <property type="evidence" value="ECO:0007669"/>
    <property type="project" value="UniProtKB-KW"/>
</dbReference>
<dbReference type="AlphaFoldDB" id="A0A087UHL6"/>
<dbReference type="SMART" id="SM00248">
    <property type="entry name" value="ANK"/>
    <property type="match status" value="2"/>
</dbReference>
<evidence type="ECO:0000256" key="12">
    <source>
        <dbReference type="ARBA" id="ARBA00023306"/>
    </source>
</evidence>
<keyword evidence="8" id="KW-0256">Endoplasmic reticulum</keyword>
<dbReference type="PANTHER" id="PTHR12349:SF4">
    <property type="entry name" value="ANKYRIN REPEAT AND LEM DOMAIN-CONTAINING PROTEIN 2"/>
    <property type="match status" value="1"/>
</dbReference>
<dbReference type="Gene3D" id="1.25.40.20">
    <property type="entry name" value="Ankyrin repeat-containing domain"/>
    <property type="match status" value="1"/>
</dbReference>
<proteinExistence type="inferred from homology"/>
<evidence type="ECO:0000313" key="15">
    <source>
        <dbReference type="Proteomes" id="UP000054359"/>
    </source>
</evidence>
<dbReference type="GO" id="GO:0005783">
    <property type="term" value="C:endoplasmic reticulum"/>
    <property type="evidence" value="ECO:0007669"/>
    <property type="project" value="UniProtKB-SubCell"/>
</dbReference>
<keyword evidence="9" id="KW-0638">Presynaptic neurotoxin</keyword>
<evidence type="ECO:0000256" key="6">
    <source>
        <dbReference type="ARBA" id="ARBA00022618"/>
    </source>
</evidence>
<dbReference type="OrthoDB" id="6437494at2759"/>
<comment type="similarity">
    <text evidence="3">Belongs to the ANKLE2 family.</text>
</comment>
<gene>
    <name evidence="14" type="ORF">X975_22786</name>
</gene>
<keyword evidence="15" id="KW-1185">Reference proteome</keyword>
<evidence type="ECO:0000256" key="8">
    <source>
        <dbReference type="ARBA" id="ARBA00022824"/>
    </source>
</evidence>
<dbReference type="PANTHER" id="PTHR12349">
    <property type="entry name" value="ANKYRIN REPEAT AND LEM DOMAIN-CONTAINING PROTEIN 2"/>
    <property type="match status" value="1"/>
</dbReference>
<evidence type="ECO:0000256" key="11">
    <source>
        <dbReference type="ARBA" id="ARBA00023298"/>
    </source>
</evidence>
<dbReference type="SUPFAM" id="SSF48403">
    <property type="entry name" value="Ankyrin repeat"/>
    <property type="match status" value="1"/>
</dbReference>
<feature type="region of interest" description="Disordered" evidence="13">
    <location>
        <begin position="1"/>
        <end position="21"/>
    </location>
</feature>
<dbReference type="Pfam" id="PF00023">
    <property type="entry name" value="Ank"/>
    <property type="match status" value="1"/>
</dbReference>